<dbReference type="AlphaFoldDB" id="B6K3R1"/>
<dbReference type="JaponicusDB" id="SJAG_03252">
    <property type="gene designation" value="imp4"/>
</dbReference>
<dbReference type="GO" id="GO:0042134">
    <property type="term" value="F:rRNA primary transcript binding"/>
    <property type="evidence" value="ECO:0007669"/>
    <property type="project" value="EnsemblFungi"/>
</dbReference>
<dbReference type="HOGENOM" id="CLU_040063_2_0_1"/>
<dbReference type="OrthoDB" id="10253204at2759"/>
<dbReference type="GO" id="GO:0140691">
    <property type="term" value="F:RNA folding chaperone"/>
    <property type="evidence" value="ECO:0007669"/>
    <property type="project" value="EnsemblFungi"/>
</dbReference>
<dbReference type="Pfam" id="PF04427">
    <property type="entry name" value="Brix"/>
    <property type="match status" value="1"/>
</dbReference>
<dbReference type="GO" id="GO:0043047">
    <property type="term" value="F:single-stranded telomeric DNA binding"/>
    <property type="evidence" value="ECO:0007669"/>
    <property type="project" value="EnsemblFungi"/>
</dbReference>
<sequence>MLRRAARERRQYIYKRNKELQEAKLNEKRRALRVALESNKELPKEVQDDTQLQKDYKYDESKTAATDDVPEIDDEYGTIGEREPKVLVTTSREPSSRLAQFAKEMRLLIPNAYRLNRGNIVVGSLVEAARANDVTDIVVLHEHRGNPDGLVISHLPYGPTVSFTLHNVVLRHDIPNTGTMSEAYPHLIFHNLTTKLGKRTQKVLSALFPPEPKDTTPRVVTFANNSDYISFRHHVYVKSGPKDVVLSEVGPRFEMRLYEIRLGTLDMEDADVEWKLKPYQRHKRDVLAE</sequence>
<dbReference type="GeneID" id="7049159"/>
<dbReference type="GO" id="GO:0005654">
    <property type="term" value="C:nucleoplasm"/>
    <property type="evidence" value="ECO:0007669"/>
    <property type="project" value="UniProtKB-ARBA"/>
</dbReference>
<dbReference type="InterPro" id="IPR007109">
    <property type="entry name" value="Brix"/>
</dbReference>
<dbReference type="SUPFAM" id="SSF52954">
    <property type="entry name" value="Class II aaRS ABD-related"/>
    <property type="match status" value="1"/>
</dbReference>
<dbReference type="RefSeq" id="XP_002174411.1">
    <property type="nucleotide sequence ID" value="XM_002174375.2"/>
</dbReference>
<dbReference type="GO" id="GO:0006364">
    <property type="term" value="P:rRNA processing"/>
    <property type="evidence" value="ECO:0000318"/>
    <property type="project" value="GO_Central"/>
</dbReference>
<dbReference type="PANTHER" id="PTHR22734">
    <property type="entry name" value="U3 SMALL NUCLEOLAR RIBONUCLEOPROTEIN PROTEIN IMP4"/>
    <property type="match status" value="1"/>
</dbReference>
<accession>B6K3R1</accession>
<evidence type="ECO:0000256" key="1">
    <source>
        <dbReference type="ARBA" id="ARBA00040513"/>
    </source>
</evidence>
<protein>
    <recommendedName>
        <fullName evidence="1">U3 small nucleolar ribonucleoprotein protein IMP4</fullName>
    </recommendedName>
</protein>
<evidence type="ECO:0000313" key="5">
    <source>
        <dbReference type="Proteomes" id="UP000001744"/>
    </source>
</evidence>
<dbReference type="VEuPathDB" id="FungiDB:SJAG_03252"/>
<dbReference type="GO" id="GO:0030515">
    <property type="term" value="F:snoRNA binding"/>
    <property type="evidence" value="ECO:0000318"/>
    <property type="project" value="GO_Central"/>
</dbReference>
<dbReference type="GO" id="GO:0034457">
    <property type="term" value="C:Mpp10 complex"/>
    <property type="evidence" value="ECO:0000318"/>
    <property type="project" value="GO_Central"/>
</dbReference>
<evidence type="ECO:0000313" key="4">
    <source>
        <dbReference type="JaponicusDB" id="SJAG_03252"/>
    </source>
</evidence>
<proteinExistence type="predicted"/>
<dbReference type="GO" id="GO:0005730">
    <property type="term" value="C:nucleolus"/>
    <property type="evidence" value="ECO:0000318"/>
    <property type="project" value="GO_Central"/>
</dbReference>
<evidence type="ECO:0000259" key="2">
    <source>
        <dbReference type="PROSITE" id="PS50833"/>
    </source>
</evidence>
<feature type="domain" description="Brix" evidence="2">
    <location>
        <begin position="84"/>
        <end position="266"/>
    </location>
</feature>
<dbReference type="OMA" id="IGTMSEQ"/>
<dbReference type="Proteomes" id="UP000001744">
    <property type="component" value="Unassembled WGS sequence"/>
</dbReference>
<dbReference type="eggNOG" id="KOG2781">
    <property type="taxonomic scope" value="Eukaryota"/>
</dbReference>
<gene>
    <name evidence="4" type="primary">imp4</name>
    <name evidence="3" type="ORF">SJAG_03252</name>
</gene>
<dbReference type="GO" id="GO:0032040">
    <property type="term" value="C:small-subunit processome"/>
    <property type="evidence" value="ECO:0000318"/>
    <property type="project" value="GO_Central"/>
</dbReference>
<keyword evidence="5" id="KW-1185">Reference proteome</keyword>
<reference evidence="3 5" key="1">
    <citation type="journal article" date="2011" name="Science">
        <title>Comparative functional genomics of the fission yeasts.</title>
        <authorList>
            <person name="Rhind N."/>
            <person name="Chen Z."/>
            <person name="Yassour M."/>
            <person name="Thompson D.A."/>
            <person name="Haas B.J."/>
            <person name="Habib N."/>
            <person name="Wapinski I."/>
            <person name="Roy S."/>
            <person name="Lin M.F."/>
            <person name="Heiman D.I."/>
            <person name="Young S.K."/>
            <person name="Furuya K."/>
            <person name="Guo Y."/>
            <person name="Pidoux A."/>
            <person name="Chen H.M."/>
            <person name="Robbertse B."/>
            <person name="Goldberg J.M."/>
            <person name="Aoki K."/>
            <person name="Bayne E.H."/>
            <person name="Berlin A.M."/>
            <person name="Desjardins C.A."/>
            <person name="Dobbs E."/>
            <person name="Dukaj L."/>
            <person name="Fan L."/>
            <person name="FitzGerald M.G."/>
            <person name="French C."/>
            <person name="Gujja S."/>
            <person name="Hansen K."/>
            <person name="Keifenheim D."/>
            <person name="Levin J.Z."/>
            <person name="Mosher R.A."/>
            <person name="Mueller C.A."/>
            <person name="Pfiffner J."/>
            <person name="Priest M."/>
            <person name="Russ C."/>
            <person name="Smialowska A."/>
            <person name="Swoboda P."/>
            <person name="Sykes S.M."/>
            <person name="Vaughn M."/>
            <person name="Vengrova S."/>
            <person name="Yoder R."/>
            <person name="Zeng Q."/>
            <person name="Allshire R."/>
            <person name="Baulcombe D."/>
            <person name="Birren B.W."/>
            <person name="Brown W."/>
            <person name="Ekwall K."/>
            <person name="Kellis M."/>
            <person name="Leatherwood J."/>
            <person name="Levin H."/>
            <person name="Margalit H."/>
            <person name="Martienssen R."/>
            <person name="Nieduszynski C.A."/>
            <person name="Spatafora J.W."/>
            <person name="Friedman N."/>
            <person name="Dalgaard J.Z."/>
            <person name="Baumann P."/>
            <person name="Niki H."/>
            <person name="Regev A."/>
            <person name="Nusbaum C."/>
        </authorList>
    </citation>
    <scope>NUCLEOTIDE SEQUENCE [LARGE SCALE GENOMIC DNA]</scope>
    <source>
        <strain evidence="5">yFS275 / FY16936</strain>
    </source>
</reference>
<evidence type="ECO:0000313" key="3">
    <source>
        <dbReference type="EMBL" id="EEB08118.1"/>
    </source>
</evidence>
<dbReference type="FunFam" id="3.40.50.10480:FF:000001">
    <property type="entry name" value="IMP4, U3 small nucleolar ribonucleoprotein"/>
    <property type="match status" value="1"/>
</dbReference>
<dbReference type="SMART" id="SM00879">
    <property type="entry name" value="Brix"/>
    <property type="match status" value="1"/>
</dbReference>
<dbReference type="PROSITE" id="PS50833">
    <property type="entry name" value="BRIX"/>
    <property type="match status" value="1"/>
</dbReference>
<dbReference type="InterPro" id="IPR044281">
    <property type="entry name" value="IMP4/RPF1"/>
</dbReference>
<dbReference type="Gene3D" id="3.40.50.10480">
    <property type="entry name" value="Probable brix-domain ribosomal biogenesis protein"/>
    <property type="match status" value="1"/>
</dbReference>
<dbReference type="STRING" id="402676.B6K3R1"/>
<dbReference type="PANTHER" id="PTHR22734:SF2">
    <property type="entry name" value="U3 SMALL NUCLEOLAR RIBONUCLEOPROTEIN PROTEIN IMP4"/>
    <property type="match status" value="1"/>
</dbReference>
<organism evidence="3 5">
    <name type="scientific">Schizosaccharomyces japonicus (strain yFS275 / FY16936)</name>
    <name type="common">Fission yeast</name>
    <dbReference type="NCBI Taxonomy" id="402676"/>
    <lineage>
        <taxon>Eukaryota</taxon>
        <taxon>Fungi</taxon>
        <taxon>Dikarya</taxon>
        <taxon>Ascomycota</taxon>
        <taxon>Taphrinomycotina</taxon>
        <taxon>Schizosaccharomycetes</taxon>
        <taxon>Schizosaccharomycetales</taxon>
        <taxon>Schizosaccharomycetaceae</taxon>
        <taxon>Schizosaccharomyces</taxon>
    </lineage>
</organism>
<name>B6K3R1_SCHJY</name>
<dbReference type="EMBL" id="KE651167">
    <property type="protein sequence ID" value="EEB08118.1"/>
    <property type="molecule type" value="Genomic_DNA"/>
</dbReference>
<dbReference type="GO" id="GO:0042274">
    <property type="term" value="P:ribosomal small subunit biogenesis"/>
    <property type="evidence" value="ECO:0007669"/>
    <property type="project" value="EnsemblFungi"/>
</dbReference>